<feature type="transmembrane region" description="Helical" evidence="7">
    <location>
        <begin position="393"/>
        <end position="414"/>
    </location>
</feature>
<proteinExistence type="inferred from homology"/>
<evidence type="ECO:0000313" key="9">
    <source>
        <dbReference type="Proteomes" id="UP000015347"/>
    </source>
</evidence>
<dbReference type="Pfam" id="PF13440">
    <property type="entry name" value="Polysacc_synt_3"/>
    <property type="match status" value="1"/>
</dbReference>
<evidence type="ECO:0000256" key="1">
    <source>
        <dbReference type="ARBA" id="ARBA00004651"/>
    </source>
</evidence>
<dbReference type="AlphaFoldDB" id="S9QLT7"/>
<keyword evidence="4 7" id="KW-0812">Transmembrane</keyword>
<feature type="transmembrane region" description="Helical" evidence="7">
    <location>
        <begin position="123"/>
        <end position="140"/>
    </location>
</feature>
<comment type="subcellular location">
    <subcellularLocation>
        <location evidence="1">Cell membrane</location>
        <topology evidence="1">Multi-pass membrane protein</topology>
    </subcellularLocation>
</comment>
<feature type="transmembrane region" description="Helical" evidence="7">
    <location>
        <begin position="152"/>
        <end position="176"/>
    </location>
</feature>
<accession>S9QLT7</accession>
<evidence type="ECO:0000313" key="8">
    <source>
        <dbReference type="EMBL" id="EPX82431.1"/>
    </source>
</evidence>
<evidence type="ECO:0000256" key="2">
    <source>
        <dbReference type="ARBA" id="ARBA00007430"/>
    </source>
</evidence>
<comment type="caution">
    <text evidence="8">The sequence shown here is derived from an EMBL/GenBank/DDBJ whole genome shotgun (WGS) entry which is preliminary data.</text>
</comment>
<evidence type="ECO:0000256" key="5">
    <source>
        <dbReference type="ARBA" id="ARBA00022989"/>
    </source>
</evidence>
<feature type="transmembrane region" description="Helical" evidence="7">
    <location>
        <begin position="426"/>
        <end position="444"/>
    </location>
</feature>
<name>S9QLT7_9RHOB</name>
<feature type="transmembrane region" description="Helical" evidence="7">
    <location>
        <begin position="368"/>
        <end position="387"/>
    </location>
</feature>
<dbReference type="Proteomes" id="UP000015347">
    <property type="component" value="Unassembled WGS sequence"/>
</dbReference>
<feature type="transmembrane region" description="Helical" evidence="7">
    <location>
        <begin position="51"/>
        <end position="77"/>
    </location>
</feature>
<dbReference type="EMBL" id="APVH01000022">
    <property type="protein sequence ID" value="EPX82431.1"/>
    <property type="molecule type" value="Genomic_DNA"/>
</dbReference>
<evidence type="ECO:0000256" key="3">
    <source>
        <dbReference type="ARBA" id="ARBA00022475"/>
    </source>
</evidence>
<dbReference type="HOGENOM" id="CLU_026911_3_2_5"/>
<dbReference type="RefSeq" id="WP_021120258.1">
    <property type="nucleotide sequence ID" value="NZ_KE557275.1"/>
</dbReference>
<dbReference type="PANTHER" id="PTHR30250:SF10">
    <property type="entry name" value="LIPOPOLYSACCHARIDE BIOSYNTHESIS PROTEIN WZXC"/>
    <property type="match status" value="1"/>
</dbReference>
<feature type="transmembrane region" description="Helical" evidence="7">
    <location>
        <begin position="182"/>
        <end position="203"/>
    </location>
</feature>
<evidence type="ECO:0000256" key="6">
    <source>
        <dbReference type="ARBA" id="ARBA00023136"/>
    </source>
</evidence>
<keyword evidence="5 7" id="KW-1133">Transmembrane helix</keyword>
<gene>
    <name evidence="8" type="ORF">Salmuc_03236</name>
</gene>
<organism evidence="8 9">
    <name type="scientific">Salipiger mucosus DSM 16094</name>
    <dbReference type="NCBI Taxonomy" id="1123237"/>
    <lineage>
        <taxon>Bacteria</taxon>
        <taxon>Pseudomonadati</taxon>
        <taxon>Pseudomonadota</taxon>
        <taxon>Alphaproteobacteria</taxon>
        <taxon>Rhodobacterales</taxon>
        <taxon>Roseobacteraceae</taxon>
        <taxon>Salipiger</taxon>
    </lineage>
</organism>
<dbReference type="InterPro" id="IPR050833">
    <property type="entry name" value="Poly_Biosynth_Transport"/>
</dbReference>
<feature type="transmembrane region" description="Helical" evidence="7">
    <location>
        <begin position="330"/>
        <end position="347"/>
    </location>
</feature>
<sequence>MSMAFVERFRGISLSARVVRSSVFTVGGFGGSQALRLASNLVLTRLLFPEAFGLMALVSVFMMGLAQFSDVGVTPAILQSKRGDERDFLDTAWTIQVIRGAGLWLVACALSWPMAVFYDEPQLAQLLPVASLTLLIMGFRPTRLDTANRHLVLGRVTLVEFGTQIVALTVGIGLAWLTGSVWALVASGLVNSVCDVVLNAAFLPGERNRFRWEKAAAQELITFGKWIFLSTVCGFFFSQADKILVGRFVPLDLFGIYNIGFFLASFPMLLGGMVTRKILIPIYRESPPTESRANFLRLRRMRFAVTALLMVMVGGFAMLGHWLVDLMYDPRYAAAGAVAVVLACMQMPQIVVQTYDQAALAAGDSRSFFVLALVRAVLMVSCLLVGLQAGGLVGALLGQGAAFLLAYPVVVWLARRMGAWDPLHDTAFAALGLALGGLAIWLNWTPVVALAGAGG</sequence>
<dbReference type="STRING" id="1123237.Salmuc_03236"/>
<evidence type="ECO:0000256" key="4">
    <source>
        <dbReference type="ARBA" id="ARBA00022692"/>
    </source>
</evidence>
<feature type="transmembrane region" description="Helical" evidence="7">
    <location>
        <begin position="257"/>
        <end position="280"/>
    </location>
</feature>
<keyword evidence="6 7" id="KW-0472">Membrane</keyword>
<dbReference type="PANTHER" id="PTHR30250">
    <property type="entry name" value="PST FAMILY PREDICTED COLANIC ACID TRANSPORTER"/>
    <property type="match status" value="1"/>
</dbReference>
<feature type="transmembrane region" description="Helical" evidence="7">
    <location>
        <begin position="301"/>
        <end position="324"/>
    </location>
</feature>
<keyword evidence="3" id="KW-1003">Cell membrane</keyword>
<evidence type="ECO:0000256" key="7">
    <source>
        <dbReference type="SAM" id="Phobius"/>
    </source>
</evidence>
<dbReference type="eggNOG" id="COG2244">
    <property type="taxonomic scope" value="Bacteria"/>
</dbReference>
<keyword evidence="9" id="KW-1185">Reference proteome</keyword>
<comment type="similarity">
    <text evidence="2">Belongs to the polysaccharide synthase family.</text>
</comment>
<dbReference type="OrthoDB" id="7605542at2"/>
<feature type="transmembrane region" description="Helical" evidence="7">
    <location>
        <begin position="215"/>
        <end position="237"/>
    </location>
</feature>
<dbReference type="GO" id="GO:0005886">
    <property type="term" value="C:plasma membrane"/>
    <property type="evidence" value="ECO:0007669"/>
    <property type="project" value="UniProtKB-SubCell"/>
</dbReference>
<protein>
    <submittedName>
        <fullName evidence="8">Polysaccharide biosynthesis protein</fullName>
    </submittedName>
</protein>
<reference evidence="9" key="1">
    <citation type="journal article" date="2014" name="Stand. Genomic Sci.">
        <title>Genome sequence of the exopolysaccharide-producing Salipiger mucosus type strain (DSM 16094(T)), a moderately halophilic member of the Roseobacter clade.</title>
        <authorList>
            <person name="Riedel T."/>
            <person name="Spring S."/>
            <person name="Fiebig A."/>
            <person name="Petersen J."/>
            <person name="Kyrpides N.C."/>
            <person name="Goker M."/>
            <person name="Klenk H.P."/>
        </authorList>
    </citation>
    <scope>NUCLEOTIDE SEQUENCE [LARGE SCALE GENOMIC DNA]</scope>
    <source>
        <strain evidence="9">DSM 16094</strain>
    </source>
</reference>